<name>A0AAN7AJE6_9PEZI</name>
<evidence type="ECO:0000256" key="4">
    <source>
        <dbReference type="ARBA" id="ARBA00022729"/>
    </source>
</evidence>
<dbReference type="SUPFAM" id="SSF53474">
    <property type="entry name" value="alpha/beta-Hydrolases"/>
    <property type="match status" value="1"/>
</dbReference>
<evidence type="ECO:0000313" key="9">
    <source>
        <dbReference type="EMBL" id="KAK4187810.1"/>
    </source>
</evidence>
<reference evidence="9" key="1">
    <citation type="journal article" date="2023" name="Mol. Phylogenet. Evol.">
        <title>Genome-scale phylogeny and comparative genomics of the fungal order Sordariales.</title>
        <authorList>
            <person name="Hensen N."/>
            <person name="Bonometti L."/>
            <person name="Westerberg I."/>
            <person name="Brannstrom I.O."/>
            <person name="Guillou S."/>
            <person name="Cros-Aarteil S."/>
            <person name="Calhoun S."/>
            <person name="Haridas S."/>
            <person name="Kuo A."/>
            <person name="Mondo S."/>
            <person name="Pangilinan J."/>
            <person name="Riley R."/>
            <person name="LaButti K."/>
            <person name="Andreopoulos B."/>
            <person name="Lipzen A."/>
            <person name="Chen C."/>
            <person name="Yan M."/>
            <person name="Daum C."/>
            <person name="Ng V."/>
            <person name="Clum A."/>
            <person name="Steindorff A."/>
            <person name="Ohm R.A."/>
            <person name="Martin F."/>
            <person name="Silar P."/>
            <person name="Natvig D.O."/>
            <person name="Lalanne C."/>
            <person name="Gautier V."/>
            <person name="Ament-Velasquez S.L."/>
            <person name="Kruys A."/>
            <person name="Hutchinson M.I."/>
            <person name="Powell A.J."/>
            <person name="Barry K."/>
            <person name="Miller A.N."/>
            <person name="Grigoriev I.V."/>
            <person name="Debuchy R."/>
            <person name="Gladieux P."/>
            <person name="Hiltunen Thoren M."/>
            <person name="Johannesson H."/>
        </authorList>
    </citation>
    <scope>NUCLEOTIDE SEQUENCE</scope>
    <source>
        <strain evidence="9">PSN309</strain>
    </source>
</reference>
<evidence type="ECO:0000256" key="2">
    <source>
        <dbReference type="ARBA" id="ARBA00022487"/>
    </source>
</evidence>
<evidence type="ECO:0000256" key="8">
    <source>
        <dbReference type="RuleBase" id="RU361238"/>
    </source>
</evidence>
<feature type="signal peptide" evidence="8">
    <location>
        <begin position="1"/>
        <end position="21"/>
    </location>
</feature>
<evidence type="ECO:0000256" key="7">
    <source>
        <dbReference type="ARBA" id="ARBA00023157"/>
    </source>
</evidence>
<accession>A0AAN7AJE6</accession>
<keyword evidence="7" id="KW-1015">Disulfide bond</keyword>
<dbReference type="InterPro" id="IPR029058">
    <property type="entry name" value="AB_hydrolase_fold"/>
</dbReference>
<keyword evidence="4 8" id="KW-0732">Signal</keyword>
<dbReference type="InterPro" id="IPR011118">
    <property type="entry name" value="Tannase/feruloyl_esterase"/>
</dbReference>
<evidence type="ECO:0000256" key="3">
    <source>
        <dbReference type="ARBA" id="ARBA00022723"/>
    </source>
</evidence>
<dbReference type="Pfam" id="PF07519">
    <property type="entry name" value="Tannase"/>
    <property type="match status" value="2"/>
</dbReference>
<feature type="chain" id="PRO_5042666450" description="Carboxylic ester hydrolase" evidence="8">
    <location>
        <begin position="22"/>
        <end position="409"/>
    </location>
</feature>
<evidence type="ECO:0000256" key="6">
    <source>
        <dbReference type="ARBA" id="ARBA00022837"/>
    </source>
</evidence>
<evidence type="ECO:0000256" key="1">
    <source>
        <dbReference type="ARBA" id="ARBA00006249"/>
    </source>
</evidence>
<dbReference type="EC" id="3.1.1.-" evidence="8"/>
<keyword evidence="3" id="KW-0479">Metal-binding</keyword>
<evidence type="ECO:0000313" key="10">
    <source>
        <dbReference type="Proteomes" id="UP001302126"/>
    </source>
</evidence>
<dbReference type="GO" id="GO:0030600">
    <property type="term" value="F:feruloyl esterase activity"/>
    <property type="evidence" value="ECO:0007669"/>
    <property type="project" value="UniProtKB-ARBA"/>
</dbReference>
<reference evidence="9" key="2">
    <citation type="submission" date="2023-05" db="EMBL/GenBank/DDBJ databases">
        <authorList>
            <consortium name="Lawrence Berkeley National Laboratory"/>
            <person name="Steindorff A."/>
            <person name="Hensen N."/>
            <person name="Bonometti L."/>
            <person name="Westerberg I."/>
            <person name="Brannstrom I.O."/>
            <person name="Guillou S."/>
            <person name="Cros-Aarteil S."/>
            <person name="Calhoun S."/>
            <person name="Haridas S."/>
            <person name="Kuo A."/>
            <person name="Mondo S."/>
            <person name="Pangilinan J."/>
            <person name="Riley R."/>
            <person name="Labutti K."/>
            <person name="Andreopoulos B."/>
            <person name="Lipzen A."/>
            <person name="Chen C."/>
            <person name="Yanf M."/>
            <person name="Daum C."/>
            <person name="Ng V."/>
            <person name="Clum A."/>
            <person name="Ohm R."/>
            <person name="Martin F."/>
            <person name="Silar P."/>
            <person name="Natvig D."/>
            <person name="Lalanne C."/>
            <person name="Gautier V."/>
            <person name="Ament-Velasquez S.L."/>
            <person name="Kruys A."/>
            <person name="Hutchinson M.I."/>
            <person name="Powell A.J."/>
            <person name="Barry K."/>
            <person name="Miller A.N."/>
            <person name="Grigoriev I.V."/>
            <person name="Debuchy R."/>
            <person name="Gladieux P."/>
            <person name="Thoren M.H."/>
            <person name="Johannesson H."/>
        </authorList>
    </citation>
    <scope>NUCLEOTIDE SEQUENCE</scope>
    <source>
        <strain evidence="9">PSN309</strain>
    </source>
</reference>
<protein>
    <recommendedName>
        <fullName evidence="8">Carboxylic ester hydrolase</fullName>
        <ecNumber evidence="8">3.1.1.-</ecNumber>
    </recommendedName>
</protein>
<proteinExistence type="inferred from homology"/>
<dbReference type="PANTHER" id="PTHR33938:SF2">
    <property type="entry name" value="CARBOXYLIC ESTER HYDROLASE"/>
    <property type="match status" value="1"/>
</dbReference>
<dbReference type="AlphaFoldDB" id="A0AAN7AJE6"/>
<keyword evidence="2" id="KW-0719">Serine esterase</keyword>
<gene>
    <name evidence="9" type="ORF">QBC35DRAFT_474216</name>
</gene>
<dbReference type="PANTHER" id="PTHR33938">
    <property type="entry name" value="FERULOYL ESTERASE B-RELATED"/>
    <property type="match status" value="1"/>
</dbReference>
<sequence length="409" mass="44491">MNFNPFFLLSVTGPQVLLVTSLSCSVELFYHLLPPSARVISATSVASGEEYGEGSANAAYPYRANRAPRALGFAHSGEEKDFGYRAMHGSVELGKAMTEEYYGRKISYSYYSGASTGGRQGLKEAMISPNSFNGLLIGAPAWKSSGSATDWMVRGTAYPSACLTPSQALTVQNIYSDFVAEGRFAFPGMELSSESQWNFLVGGASPMSFGDAYIQYFLYDDPSWHWTQWHDSIVWQADEADPGNCTADDYNMAQLRERGGKVLMYHGLADALIPPRSSILFYERVAEAMGGVESVQEWFRLFMVPGLQHVTGTAVDAPWYFAGAGSHGRLGTATFSTPGFEDARHDALLALMAWVENGTAVSELVATTWKKSADASSGVLRQRPLCPFPKRQNYLGAGDPDVAESFGCV</sequence>
<comment type="caution">
    <text evidence="9">The sequence shown here is derived from an EMBL/GenBank/DDBJ whole genome shotgun (WGS) entry which is preliminary data.</text>
</comment>
<keyword evidence="5 8" id="KW-0378">Hydrolase</keyword>
<dbReference type="EMBL" id="MU864397">
    <property type="protein sequence ID" value="KAK4187810.1"/>
    <property type="molecule type" value="Genomic_DNA"/>
</dbReference>
<evidence type="ECO:0000256" key="5">
    <source>
        <dbReference type="ARBA" id="ARBA00022801"/>
    </source>
</evidence>
<organism evidence="9 10">
    <name type="scientific">Podospora australis</name>
    <dbReference type="NCBI Taxonomy" id="1536484"/>
    <lineage>
        <taxon>Eukaryota</taxon>
        <taxon>Fungi</taxon>
        <taxon>Dikarya</taxon>
        <taxon>Ascomycota</taxon>
        <taxon>Pezizomycotina</taxon>
        <taxon>Sordariomycetes</taxon>
        <taxon>Sordariomycetidae</taxon>
        <taxon>Sordariales</taxon>
        <taxon>Podosporaceae</taxon>
        <taxon>Podospora</taxon>
    </lineage>
</organism>
<dbReference type="GO" id="GO:0046872">
    <property type="term" value="F:metal ion binding"/>
    <property type="evidence" value="ECO:0007669"/>
    <property type="project" value="UniProtKB-KW"/>
</dbReference>
<keyword evidence="10" id="KW-1185">Reference proteome</keyword>
<dbReference type="Proteomes" id="UP001302126">
    <property type="component" value="Unassembled WGS sequence"/>
</dbReference>
<keyword evidence="6" id="KW-0106">Calcium</keyword>
<comment type="similarity">
    <text evidence="1 8">Belongs to the tannase family.</text>
</comment>